<evidence type="ECO:0000313" key="9">
    <source>
        <dbReference type="Proteomes" id="UP001610334"/>
    </source>
</evidence>
<keyword evidence="9" id="KW-1185">Reference proteome</keyword>
<evidence type="ECO:0000259" key="7">
    <source>
        <dbReference type="PROSITE" id="PS50850"/>
    </source>
</evidence>
<feature type="transmembrane region" description="Helical" evidence="6">
    <location>
        <begin position="159"/>
        <end position="178"/>
    </location>
</feature>
<feature type="transmembrane region" description="Helical" evidence="6">
    <location>
        <begin position="222"/>
        <end position="244"/>
    </location>
</feature>
<feature type="transmembrane region" description="Helical" evidence="6">
    <location>
        <begin position="129"/>
        <end position="147"/>
    </location>
</feature>
<evidence type="ECO:0000256" key="1">
    <source>
        <dbReference type="ARBA" id="ARBA00004141"/>
    </source>
</evidence>
<dbReference type="PANTHER" id="PTHR43791">
    <property type="entry name" value="PERMEASE-RELATED"/>
    <property type="match status" value="1"/>
</dbReference>
<keyword evidence="5 6" id="KW-0472">Membrane</keyword>
<evidence type="ECO:0000256" key="4">
    <source>
        <dbReference type="ARBA" id="ARBA00022989"/>
    </source>
</evidence>
<dbReference type="InterPro" id="IPR011701">
    <property type="entry name" value="MFS"/>
</dbReference>
<reference evidence="8 9" key="1">
    <citation type="submission" date="2024-07" db="EMBL/GenBank/DDBJ databases">
        <title>Section-level genome sequencing and comparative genomics of Aspergillus sections Usti and Cavernicolus.</title>
        <authorList>
            <consortium name="Lawrence Berkeley National Laboratory"/>
            <person name="Nybo J.L."/>
            <person name="Vesth T.C."/>
            <person name="Theobald S."/>
            <person name="Frisvad J.C."/>
            <person name="Larsen T.O."/>
            <person name="Kjaerboelling I."/>
            <person name="Rothschild-Mancinelli K."/>
            <person name="Lyhne E.K."/>
            <person name="Kogle M.E."/>
            <person name="Barry K."/>
            <person name="Clum A."/>
            <person name="Na H."/>
            <person name="Ledsgaard L."/>
            <person name="Lin J."/>
            <person name="Lipzen A."/>
            <person name="Kuo A."/>
            <person name="Riley R."/>
            <person name="Mondo S."/>
            <person name="Labutti K."/>
            <person name="Haridas S."/>
            <person name="Pangalinan J."/>
            <person name="Salamov A.A."/>
            <person name="Simmons B.A."/>
            <person name="Magnuson J.K."/>
            <person name="Chen J."/>
            <person name="Drula E."/>
            <person name="Henrissat B."/>
            <person name="Wiebenga A."/>
            <person name="Lubbers R.J."/>
            <person name="Gomes A.C."/>
            <person name="Makela M.R."/>
            <person name="Stajich J."/>
            <person name="Grigoriev I.V."/>
            <person name="Mortensen U.H."/>
            <person name="De Vries R.P."/>
            <person name="Baker S.E."/>
            <person name="Andersen M.R."/>
        </authorList>
    </citation>
    <scope>NUCLEOTIDE SEQUENCE [LARGE SCALE GENOMIC DNA]</scope>
    <source>
        <strain evidence="8 9">CBS 588.65</strain>
    </source>
</reference>
<evidence type="ECO:0000256" key="5">
    <source>
        <dbReference type="ARBA" id="ARBA00023136"/>
    </source>
</evidence>
<dbReference type="Gene3D" id="1.20.1250.20">
    <property type="entry name" value="MFS general substrate transporter like domains"/>
    <property type="match status" value="2"/>
</dbReference>
<gene>
    <name evidence="8" type="ORF">BJX63DRAFT_101843</name>
</gene>
<feature type="domain" description="Major facilitator superfamily (MFS) profile" evidence="7">
    <location>
        <begin position="44"/>
        <end position="474"/>
    </location>
</feature>
<dbReference type="Proteomes" id="UP001610334">
    <property type="component" value="Unassembled WGS sequence"/>
</dbReference>
<proteinExistence type="predicted"/>
<organism evidence="8 9">
    <name type="scientific">Aspergillus granulosus</name>
    <dbReference type="NCBI Taxonomy" id="176169"/>
    <lineage>
        <taxon>Eukaryota</taxon>
        <taxon>Fungi</taxon>
        <taxon>Dikarya</taxon>
        <taxon>Ascomycota</taxon>
        <taxon>Pezizomycotina</taxon>
        <taxon>Eurotiomycetes</taxon>
        <taxon>Eurotiomycetidae</taxon>
        <taxon>Eurotiales</taxon>
        <taxon>Aspergillaceae</taxon>
        <taxon>Aspergillus</taxon>
        <taxon>Aspergillus subgen. Nidulantes</taxon>
    </lineage>
</organism>
<evidence type="ECO:0000256" key="3">
    <source>
        <dbReference type="ARBA" id="ARBA00022692"/>
    </source>
</evidence>
<dbReference type="InterPro" id="IPR036259">
    <property type="entry name" value="MFS_trans_sf"/>
</dbReference>
<feature type="transmembrane region" description="Helical" evidence="6">
    <location>
        <begin position="415"/>
        <end position="436"/>
    </location>
</feature>
<feature type="transmembrane region" description="Helical" evidence="6">
    <location>
        <begin position="324"/>
        <end position="346"/>
    </location>
</feature>
<keyword evidence="2" id="KW-0813">Transport</keyword>
<protein>
    <submittedName>
        <fullName evidence="8">Major facilitator superfamily domain-containing protein</fullName>
    </submittedName>
</protein>
<feature type="transmembrane region" description="Helical" evidence="6">
    <location>
        <begin position="292"/>
        <end position="312"/>
    </location>
</feature>
<dbReference type="PANTHER" id="PTHR43791:SF92">
    <property type="entry name" value="AGL026WP"/>
    <property type="match status" value="1"/>
</dbReference>
<comment type="caution">
    <text evidence="8">The sequence shown here is derived from an EMBL/GenBank/DDBJ whole genome shotgun (WGS) entry which is preliminary data.</text>
</comment>
<comment type="subcellular location">
    <subcellularLocation>
        <location evidence="1">Membrane</location>
        <topology evidence="1">Multi-pass membrane protein</topology>
    </subcellularLocation>
</comment>
<evidence type="ECO:0000313" key="8">
    <source>
        <dbReference type="EMBL" id="KAL2817536.1"/>
    </source>
</evidence>
<feature type="transmembrane region" description="Helical" evidence="6">
    <location>
        <begin position="448"/>
        <end position="469"/>
    </location>
</feature>
<dbReference type="InterPro" id="IPR020846">
    <property type="entry name" value="MFS_dom"/>
</dbReference>
<dbReference type="PROSITE" id="PS50850">
    <property type="entry name" value="MFS"/>
    <property type="match status" value="1"/>
</dbReference>
<feature type="transmembrane region" description="Helical" evidence="6">
    <location>
        <begin position="382"/>
        <end position="403"/>
    </location>
</feature>
<evidence type="ECO:0000256" key="6">
    <source>
        <dbReference type="SAM" id="Phobius"/>
    </source>
</evidence>
<keyword evidence="4 6" id="KW-1133">Transmembrane helix</keyword>
<accession>A0ABR4HPZ9</accession>
<evidence type="ECO:0000256" key="2">
    <source>
        <dbReference type="ARBA" id="ARBA00022448"/>
    </source>
</evidence>
<dbReference type="EMBL" id="JBFXLT010000017">
    <property type="protein sequence ID" value="KAL2817536.1"/>
    <property type="molecule type" value="Genomic_DNA"/>
</dbReference>
<feature type="transmembrane region" description="Helical" evidence="6">
    <location>
        <begin position="358"/>
        <end position="376"/>
    </location>
</feature>
<dbReference type="Pfam" id="PF07690">
    <property type="entry name" value="MFS_1"/>
    <property type="match status" value="1"/>
</dbReference>
<sequence length="509" mass="55744">MGLATQTALQAPEDLAYASVVHSWTPEERAEKERKFVRKIDVRLLPILMVMYVMNYIDRNALPQARVQGLEDDLNLSGYEYNIVLSLTFIGYILMQGNPPTRLNLRFHLLSNSCIVPSNMLLSLTRPSIYLSCCMIAWGIASGATGAVQNFSGLAACRFILGVTEAPFFAGCAFLFSGWYTRKELGFRLAIFYCAAMLAGAFGGLFAAGIEAAFKNHSLPSWRWLFIIEGAATVLFAVLTGFIIPDWPATTKWLSPEERAIGIIRLIEDAGTEDESIPTWDACKLAFSDHRIWLCVIGQVCLQAVASLTNFLPTLVQTFGFGTIETLLLTAPPYVLTAGVCLLNSWLSDRTSVRSPSILIPSAVACMGIIITVATTNTAARYLAIFLMLPGTYGCMQISNAWMANIAARPQKMRAIGLAMNNSIGNSALVWTPYLYPESQGPRYVTAWAVNLSLMVVCMASTVLLRILLARDNRAMMAVDDGIHGGGDQDRKGENQVHSVAKASARYQI</sequence>
<dbReference type="SUPFAM" id="SSF103473">
    <property type="entry name" value="MFS general substrate transporter"/>
    <property type="match status" value="1"/>
</dbReference>
<feature type="transmembrane region" description="Helical" evidence="6">
    <location>
        <begin position="190"/>
        <end position="210"/>
    </location>
</feature>
<keyword evidence="3 6" id="KW-0812">Transmembrane</keyword>
<name>A0ABR4HPZ9_9EURO</name>